<name>A0A6I9VIU9_BACDO</name>
<dbReference type="RefSeq" id="XP_011203461.2">
    <property type="nucleotide sequence ID" value="XM_011205159.4"/>
</dbReference>
<feature type="compositionally biased region" description="Polar residues" evidence="3">
    <location>
        <begin position="1516"/>
        <end position="1530"/>
    </location>
</feature>
<dbReference type="SMART" id="SM00482">
    <property type="entry name" value="POLAc"/>
    <property type="match status" value="1"/>
</dbReference>
<dbReference type="GeneID" id="105226327"/>
<dbReference type="GO" id="GO:0003887">
    <property type="term" value="F:DNA-directed DNA polymerase activity"/>
    <property type="evidence" value="ECO:0007669"/>
    <property type="project" value="UniProtKB-KW"/>
</dbReference>
<sequence>MAFSQSLDIGNSTLLNLDSQARHAIYTEVEDEGQQDANNFKNKVDVAEVIQESPEHGQRSKHSNIAGLSMFSRSRTQRHLSRNNCGKTTAQNANVSANERRRLRRSKSDSTLQKQNTLNGSNKAENYTELFRSGFTFSIEGEPQKSAFEGSGSVLRVSQIEAAFEIIKEEKAEIVEDIDDMVLEDEQAVNNDLDMPIFSEDLNEFLENVKSMQEEKDKSGMAANSSMSLPEFADTFECKEKPTDVIDELDARQLDQSRFICADTGSSEAKEQIEKELKISHREVAKVDDALQTIQVRKDLNVSYQQRSTSFSNSSVVKVKKADENIRDLETLKRISAWNLPHSVLKEYEKKGVVKMFDWQIECLSNPKVIFEHCNLVYSAPTSAGKSLVSEILLLKTVLERGKKVLFILPFISVVREKMFYLQDLLTVAGYRVEGFFGGYTPPGGFDSIHVAICTIEKANSIINKLMEQGKLDDIGTVVVDEVHLISDPGRGYILELLIAKVLYMSRKYGFQLQVVTMSATLANVELLKRWLDAELYITDFRPVALQEMIKIGNKIFDSKLRPLRDINEPLQDAEYPLPQIQNDNDHVAHLCIETLLESCSVIVFCPSKDWCENLATQLASAIQTLIRKDDYYGKRLRAQLKSDEIEEVKKQLRDIPTGLDNVLERMITFGCAFHHAGLTSEERDIIEASFKSCVLKIIVATSTLSSGVNLPARRVLIRTPMFGGRQMSSLTYRQMIGRAGRTGKDTLGESILICTPANTRIGQELIQADLKPIYSCLEQENSTHLKRALLEVISSGVAITKEDIESFVNCTLLSAEKQLSEQGKDKSKDDEEHFITDALDFLIEYEFVRLQVDSETNRESYVATRLGQACLAASMPPTDGLILFAELQKSRRCFVLESELHAVYLVTPYSVCYQLQDLDWLLFLDMWEKLTPAMKKVGELVGVKESFLVRAMRGQSKLDYKLMQIHKRFYTALALQELVNEVPINTVAAKYKCTRGMLQSLQQMSSTFAGIVTAFCNSLQWPTLSLVVSQFKERLFFGIHRDLIDLMRLPDLNHKRARALFDAGITTLVDLANADIFEVEKVLYNALSFDSAKQHDNEADYEALQRNQAREFFITGKVGLTVAEGAKLLVQEARTFVQYEIGVGGIRWTQERTNEGSSMDSLHMSCEENEKEHGVKRKSVEHRKESEVTPPKLKRLENEAKQHSILNEKPSTSKNALIALRQRELLRENSSLNSKQKQQKADDAKVLAAHSIETCNIKENPVIITAHKQNGLLAAAPTAKSINLKEKENSVAITAQRQNGALVVATAAKNINAEGNKENTGTSTAIKISATSEKFKILQNPNNVVDKNKIDEKYAKNVAQNAKIATADVDFKTAKDEPIPREVNIETKKYTLRKSNEPPAISKPATNVTPNAKSNANRHTPTTLKETASNKNKPNSVKQSPQATQVISIAPRRSPRNHQRNSNVTNTLETKPPPQPCNATKNSTSTEKHFDQSLFLADDSFELNTGINAAIEAANQHNDAPTNSPTTANKENEDEIAESQQIVLAVIDSPVPAKHSVHASRLLRTTQRLRATHKSRVTKDASSANAHPSSSIEMSDLSLENSLLQNPLQLNASHILNCTKVDDTSTNFKRLEIVDICGDQKLFNAALRELIAIKRFGFCIGLQQQESKCKPLIGGNLLINQRAGSENEGQQVVAKEFQIDDHTYLAGCAFGVVENVVYYMNMQPEGTCANVTKEMKCKFLSSLLTTGKCTLLSVDAKEQLKILYRVLGELSELHVDLEDPKEANWLLQPDKFMSFQQMTHQFAPECTALTGLCGNGRGYSSHGLDTVSAIRAKVRCSVEACVTVHILKTQIENLERIGSGQLYKFFKELQMPLQNSLCNMELIGFPANEAALRKIYQQMLETMKKLELKIYEMHGGRFNLGSSSAVAKILGLHRKPSGRVSTSRQILEKIDSPISQAIISYRKISTTLSKNIQPLLKCVQNDRIHGQSITYTQTGRISMTEPNLQNVAKNFVVAVEGSEDVIISCRSAFFPTESRRCLLSADFCQLEMRILAHLSQDAALLKVMNTDRDIFNAIAARWHKLPENAVSTELRDGTKQICYGIVYGMGMRSLADALKCTEQEATSLSQQFHLAYPGIRAYTDKVVKFARNNGYIETITGRRRYLEHINSGEPQQKKHAERQAINSTIQGSAADIAKNAILRMEKNIEKYRDKLGITSANAVRFVLHIHDELVFELPAEKAKKVAKILSLTMENCVKLSVPLKVKLKMGRSWGELQDIKL</sequence>
<dbReference type="Pfam" id="PF21099">
    <property type="entry name" value="POLQ_helical"/>
    <property type="match status" value="1"/>
</dbReference>
<feature type="domain" description="Helicase C-terminal" evidence="5">
    <location>
        <begin position="592"/>
        <end position="785"/>
    </location>
</feature>
<dbReference type="GO" id="GO:0005634">
    <property type="term" value="C:nucleus"/>
    <property type="evidence" value="ECO:0007669"/>
    <property type="project" value="UniProtKB-SubCell"/>
</dbReference>
<dbReference type="KEGG" id="bdr:105226327"/>
<dbReference type="PROSITE" id="PS51194">
    <property type="entry name" value="HELICASE_CTER"/>
    <property type="match status" value="1"/>
</dbReference>
<dbReference type="Pfam" id="PF00270">
    <property type="entry name" value="DEAD"/>
    <property type="match status" value="1"/>
</dbReference>
<dbReference type="GO" id="GO:0005524">
    <property type="term" value="F:ATP binding"/>
    <property type="evidence" value="ECO:0007669"/>
    <property type="project" value="UniProtKB-KW"/>
</dbReference>
<feature type="region of interest" description="Disordered" evidence="3">
    <location>
        <begin position="1393"/>
        <end position="1487"/>
    </location>
</feature>
<feature type="compositionally biased region" description="Polar residues" evidence="3">
    <location>
        <begin position="1405"/>
        <end position="1448"/>
    </location>
</feature>
<feature type="compositionally biased region" description="Polar residues" evidence="3">
    <location>
        <begin position="1581"/>
        <end position="1593"/>
    </location>
</feature>
<dbReference type="InterPro" id="IPR048960">
    <property type="entry name" value="POLQ-like_helical"/>
</dbReference>
<evidence type="ECO:0000256" key="2">
    <source>
        <dbReference type="ARBA" id="ARBA00022840"/>
    </source>
</evidence>
<evidence type="ECO:0000256" key="1">
    <source>
        <dbReference type="ARBA" id="ARBA00022741"/>
    </source>
</evidence>
<accession>A0A6I9VIU9</accession>
<dbReference type="SMART" id="SM00487">
    <property type="entry name" value="DEXDc"/>
    <property type="match status" value="1"/>
</dbReference>
<dbReference type="InterPro" id="IPR002298">
    <property type="entry name" value="DNA_polymerase_A"/>
</dbReference>
<gene>
    <name evidence="7" type="primary">LOC105226327</name>
</gene>
<dbReference type="Pfam" id="PF20470">
    <property type="entry name" value="HTH_61"/>
    <property type="match status" value="1"/>
</dbReference>
<evidence type="ECO:0000256" key="3">
    <source>
        <dbReference type="SAM" id="MobiDB-lite"/>
    </source>
</evidence>
<dbReference type="CDD" id="cd18795">
    <property type="entry name" value="SF2_C_Ski2"/>
    <property type="match status" value="1"/>
</dbReference>
<dbReference type="GO" id="GO:0097681">
    <property type="term" value="P:double-strand break repair via alternative nonhomologous end joining"/>
    <property type="evidence" value="ECO:0007669"/>
    <property type="project" value="TreeGrafter"/>
</dbReference>
<dbReference type="InterPro" id="IPR011545">
    <property type="entry name" value="DEAD/DEAH_box_helicase_dom"/>
</dbReference>
<dbReference type="InterPro" id="IPR046931">
    <property type="entry name" value="HTH_61"/>
</dbReference>
<dbReference type="PANTHER" id="PTHR10133:SF62">
    <property type="entry name" value="DNA POLYMERASE THETA"/>
    <property type="match status" value="1"/>
</dbReference>
<dbReference type="PROSITE" id="PS51192">
    <property type="entry name" value="HELICASE_ATP_BIND_1"/>
    <property type="match status" value="1"/>
</dbReference>
<dbReference type="GO" id="GO:0006261">
    <property type="term" value="P:DNA-templated DNA replication"/>
    <property type="evidence" value="ECO:0007669"/>
    <property type="project" value="InterPro"/>
</dbReference>
<dbReference type="SUPFAM" id="SSF56672">
    <property type="entry name" value="DNA/RNA polymerases"/>
    <property type="match status" value="1"/>
</dbReference>
<reference evidence="6" key="1">
    <citation type="submission" date="2025-05" db="UniProtKB">
        <authorList>
            <consortium name="RefSeq"/>
        </authorList>
    </citation>
    <scope>NUCLEOTIDE SEQUENCE [LARGE SCALE GENOMIC DNA]</scope>
</reference>
<feature type="region of interest" description="Disordered" evidence="3">
    <location>
        <begin position="1558"/>
        <end position="1593"/>
    </location>
</feature>
<evidence type="ECO:0000313" key="6">
    <source>
        <dbReference type="Proteomes" id="UP001652620"/>
    </source>
</evidence>
<feature type="domain" description="Helicase ATP-binding" evidence="4">
    <location>
        <begin position="367"/>
        <end position="540"/>
    </location>
</feature>
<dbReference type="GO" id="GO:0016787">
    <property type="term" value="F:hydrolase activity"/>
    <property type="evidence" value="ECO:0007669"/>
    <property type="project" value="UniProtKB-KW"/>
</dbReference>
<dbReference type="CDD" id="cd08638">
    <property type="entry name" value="DNA_pol_A_theta"/>
    <property type="match status" value="1"/>
</dbReference>
<dbReference type="SMART" id="SM00490">
    <property type="entry name" value="HELICc"/>
    <property type="match status" value="1"/>
</dbReference>
<dbReference type="InParanoid" id="A0A6I9VIU9"/>
<dbReference type="InterPro" id="IPR043502">
    <property type="entry name" value="DNA/RNA_pol_sf"/>
</dbReference>
<dbReference type="Gene3D" id="3.30.70.370">
    <property type="match status" value="1"/>
</dbReference>
<feature type="region of interest" description="Disordered" evidence="3">
    <location>
        <begin position="1154"/>
        <end position="1194"/>
    </location>
</feature>
<feature type="region of interest" description="Disordered" evidence="3">
    <location>
        <begin position="76"/>
        <end position="121"/>
    </location>
</feature>
<feature type="compositionally biased region" description="Polar residues" evidence="3">
    <location>
        <begin position="109"/>
        <end position="121"/>
    </location>
</feature>
<dbReference type="PRINTS" id="PR00868">
    <property type="entry name" value="DNAPOLI"/>
</dbReference>
<dbReference type="Gene3D" id="3.40.50.300">
    <property type="entry name" value="P-loop containing nucleotide triphosphate hydrolases"/>
    <property type="match status" value="2"/>
</dbReference>
<dbReference type="InterPro" id="IPR036390">
    <property type="entry name" value="WH_DNA-bd_sf"/>
</dbReference>
<dbReference type="OrthoDB" id="275278at2759"/>
<dbReference type="Gene3D" id="1.10.3380.20">
    <property type="match status" value="1"/>
</dbReference>
<reference evidence="7" key="2">
    <citation type="submission" date="2025-08" db="UniProtKB">
        <authorList>
            <consortium name="RefSeq"/>
        </authorList>
    </citation>
    <scope>IDENTIFICATION</scope>
    <source>
        <tissue evidence="7">Adult</tissue>
    </source>
</reference>
<feature type="region of interest" description="Disordered" evidence="3">
    <location>
        <begin position="1515"/>
        <end position="1537"/>
    </location>
</feature>
<dbReference type="SUPFAM" id="SSF52540">
    <property type="entry name" value="P-loop containing nucleoside triphosphate hydrolases"/>
    <property type="match status" value="1"/>
</dbReference>
<dbReference type="SUPFAM" id="SSF158702">
    <property type="entry name" value="Sec63 N-terminal domain-like"/>
    <property type="match status" value="1"/>
</dbReference>
<dbReference type="Pfam" id="PF00476">
    <property type="entry name" value="DNA_pol_A"/>
    <property type="match status" value="1"/>
</dbReference>
<proteinExistence type="predicted"/>
<organism evidence="6 7">
    <name type="scientific">Bactrocera dorsalis</name>
    <name type="common">Oriental fruit fly</name>
    <name type="synonym">Dacus dorsalis</name>
    <dbReference type="NCBI Taxonomy" id="27457"/>
    <lineage>
        <taxon>Eukaryota</taxon>
        <taxon>Metazoa</taxon>
        <taxon>Ecdysozoa</taxon>
        <taxon>Arthropoda</taxon>
        <taxon>Hexapoda</taxon>
        <taxon>Insecta</taxon>
        <taxon>Pterygota</taxon>
        <taxon>Neoptera</taxon>
        <taxon>Endopterygota</taxon>
        <taxon>Diptera</taxon>
        <taxon>Brachycera</taxon>
        <taxon>Muscomorpha</taxon>
        <taxon>Tephritoidea</taxon>
        <taxon>Tephritidae</taxon>
        <taxon>Bactrocera</taxon>
        <taxon>Bactrocera</taxon>
    </lineage>
</organism>
<dbReference type="InterPro" id="IPR027417">
    <property type="entry name" value="P-loop_NTPase"/>
</dbReference>
<evidence type="ECO:0000313" key="7">
    <source>
        <dbReference type="RefSeq" id="XP_011203461.2"/>
    </source>
</evidence>
<dbReference type="Gene3D" id="1.10.150.20">
    <property type="entry name" value="5' to 3' exonuclease, C-terminal subdomain"/>
    <property type="match status" value="1"/>
</dbReference>
<dbReference type="Gene3D" id="3.30.420.10">
    <property type="entry name" value="Ribonuclease H-like superfamily/Ribonuclease H"/>
    <property type="match status" value="1"/>
</dbReference>
<dbReference type="CDD" id="cd18026">
    <property type="entry name" value="DEXHc_POLQ-like"/>
    <property type="match status" value="1"/>
</dbReference>
<protein>
    <submittedName>
        <fullName evidence="7">DNA polymerase theta isoform X1</fullName>
    </submittedName>
</protein>
<evidence type="ECO:0000259" key="5">
    <source>
        <dbReference type="PROSITE" id="PS51194"/>
    </source>
</evidence>
<dbReference type="InterPro" id="IPR014001">
    <property type="entry name" value="Helicase_ATP-bd"/>
</dbReference>
<dbReference type="Pfam" id="PF00271">
    <property type="entry name" value="Helicase_C"/>
    <property type="match status" value="1"/>
</dbReference>
<dbReference type="SUPFAM" id="SSF46785">
    <property type="entry name" value="Winged helix' DNA-binding domain"/>
    <property type="match status" value="1"/>
</dbReference>
<dbReference type="FunCoup" id="A0A6I9VIU9">
    <property type="interactions" value="846"/>
</dbReference>
<dbReference type="Proteomes" id="UP001652620">
    <property type="component" value="Chromosome 2"/>
</dbReference>
<dbReference type="Gene3D" id="1.20.1060.10">
    <property type="entry name" value="Taq DNA Polymerase, Chain T, domain 4"/>
    <property type="match status" value="1"/>
</dbReference>
<dbReference type="GO" id="GO:0003677">
    <property type="term" value="F:DNA binding"/>
    <property type="evidence" value="ECO:0007669"/>
    <property type="project" value="InterPro"/>
</dbReference>
<feature type="compositionally biased region" description="Polar residues" evidence="3">
    <location>
        <begin position="1461"/>
        <end position="1470"/>
    </location>
</feature>
<evidence type="ECO:0000259" key="4">
    <source>
        <dbReference type="PROSITE" id="PS51192"/>
    </source>
</evidence>
<dbReference type="InterPro" id="IPR036397">
    <property type="entry name" value="RNaseH_sf"/>
</dbReference>
<dbReference type="PANTHER" id="PTHR10133">
    <property type="entry name" value="DNA POLYMERASE I"/>
    <property type="match status" value="1"/>
</dbReference>
<keyword evidence="2" id="KW-0067">ATP-binding</keyword>
<dbReference type="InterPro" id="IPR001098">
    <property type="entry name" value="DNA-dir_DNA_pol_A_palm_dom"/>
</dbReference>
<feature type="compositionally biased region" description="Polar residues" evidence="3">
    <location>
        <begin position="82"/>
        <end position="97"/>
    </location>
</feature>
<dbReference type="InterPro" id="IPR001650">
    <property type="entry name" value="Helicase_C-like"/>
</dbReference>
<keyword evidence="6" id="KW-1185">Reference proteome</keyword>
<keyword evidence="1" id="KW-0547">Nucleotide-binding</keyword>